<protein>
    <submittedName>
        <fullName evidence="2">Uncharacterized protein</fullName>
    </submittedName>
</protein>
<sequence length="133" mass="14435">MSSRDSVESSSYSSCSSRSSYASSSSSFSSVARTISSAFSDRSTPLPESPTSSLSSPQDKTITNVSNVTYFESKSSNEHLNHQISARQKLPTVIPVAQNGPSALARLQDVQNFCVAFGIFDQYYIAWEDIQGE</sequence>
<name>A0A4Z1GQJ9_9HELO</name>
<dbReference type="AlphaFoldDB" id="A0A4Z1GQJ9"/>
<evidence type="ECO:0000313" key="3">
    <source>
        <dbReference type="Proteomes" id="UP000297814"/>
    </source>
</evidence>
<comment type="caution">
    <text evidence="2">The sequence shown here is derived from an EMBL/GenBank/DDBJ whole genome shotgun (WGS) entry which is preliminary data.</text>
</comment>
<feature type="region of interest" description="Disordered" evidence="1">
    <location>
        <begin position="39"/>
        <end position="60"/>
    </location>
</feature>
<keyword evidence="3" id="KW-1185">Reference proteome</keyword>
<reference evidence="2 3" key="1">
    <citation type="submission" date="2017-12" db="EMBL/GenBank/DDBJ databases">
        <title>Comparative genomics of Botrytis spp.</title>
        <authorList>
            <person name="Valero-Jimenez C.A."/>
            <person name="Tapia P."/>
            <person name="Veloso J."/>
            <person name="Silva-Moreno E."/>
            <person name="Staats M."/>
            <person name="Valdes J.H."/>
            <person name="Van Kan J.A.L."/>
        </authorList>
    </citation>
    <scope>NUCLEOTIDE SEQUENCE [LARGE SCALE GENOMIC DNA]</scope>
    <source>
        <strain evidence="2 3">Bh0001</strain>
    </source>
</reference>
<organism evidence="2 3">
    <name type="scientific">Botrytis hyacinthi</name>
    <dbReference type="NCBI Taxonomy" id="278943"/>
    <lineage>
        <taxon>Eukaryota</taxon>
        <taxon>Fungi</taxon>
        <taxon>Dikarya</taxon>
        <taxon>Ascomycota</taxon>
        <taxon>Pezizomycotina</taxon>
        <taxon>Leotiomycetes</taxon>
        <taxon>Helotiales</taxon>
        <taxon>Sclerotiniaceae</taxon>
        <taxon>Botrytis</taxon>
    </lineage>
</organism>
<feature type="region of interest" description="Disordered" evidence="1">
    <location>
        <begin position="1"/>
        <end position="27"/>
    </location>
</feature>
<dbReference type="Proteomes" id="UP000297814">
    <property type="component" value="Unassembled WGS sequence"/>
</dbReference>
<gene>
    <name evidence="2" type="ORF">BHYA_0070g00290</name>
</gene>
<feature type="compositionally biased region" description="Low complexity" evidence="1">
    <location>
        <begin position="39"/>
        <end position="57"/>
    </location>
</feature>
<accession>A0A4Z1GQJ9</accession>
<evidence type="ECO:0000313" key="2">
    <source>
        <dbReference type="EMBL" id="TGO38658.1"/>
    </source>
</evidence>
<dbReference type="EMBL" id="PQXK01000070">
    <property type="protein sequence ID" value="TGO38658.1"/>
    <property type="molecule type" value="Genomic_DNA"/>
</dbReference>
<proteinExistence type="predicted"/>
<evidence type="ECO:0000256" key="1">
    <source>
        <dbReference type="SAM" id="MobiDB-lite"/>
    </source>
</evidence>